<reference evidence="7 8" key="1">
    <citation type="journal article" date="2016" name="Nat. Commun.">
        <title>Thousands of microbial genomes shed light on interconnected biogeochemical processes in an aquifer system.</title>
        <authorList>
            <person name="Anantharaman K."/>
            <person name="Brown C.T."/>
            <person name="Hug L.A."/>
            <person name="Sharon I."/>
            <person name="Castelle C.J."/>
            <person name="Probst A.J."/>
            <person name="Thomas B.C."/>
            <person name="Singh A."/>
            <person name="Wilkins M.J."/>
            <person name="Karaoz U."/>
            <person name="Brodie E.L."/>
            <person name="Williams K.H."/>
            <person name="Hubbard S.S."/>
            <person name="Banfield J.F."/>
        </authorList>
    </citation>
    <scope>NUCLEOTIDE SEQUENCE [LARGE SCALE GENOMIC DNA]</scope>
</reference>
<proteinExistence type="predicted"/>
<dbReference type="InterPro" id="IPR045584">
    <property type="entry name" value="Pilin-like"/>
</dbReference>
<evidence type="ECO:0000256" key="3">
    <source>
        <dbReference type="ARBA" id="ARBA00022692"/>
    </source>
</evidence>
<dbReference type="PANTHER" id="PTHR30093:SF44">
    <property type="entry name" value="TYPE II SECRETION SYSTEM CORE PROTEIN G"/>
    <property type="match status" value="1"/>
</dbReference>
<dbReference type="AlphaFoldDB" id="A0A1F4XXF4"/>
<dbReference type="InterPro" id="IPR000983">
    <property type="entry name" value="Bac_GSPG_pilin"/>
</dbReference>
<evidence type="ECO:0000256" key="6">
    <source>
        <dbReference type="SAM" id="Phobius"/>
    </source>
</evidence>
<evidence type="ECO:0000256" key="5">
    <source>
        <dbReference type="ARBA" id="ARBA00023136"/>
    </source>
</evidence>
<evidence type="ECO:0000256" key="1">
    <source>
        <dbReference type="ARBA" id="ARBA00004167"/>
    </source>
</evidence>
<evidence type="ECO:0000256" key="2">
    <source>
        <dbReference type="ARBA" id="ARBA00022481"/>
    </source>
</evidence>
<dbReference type="SUPFAM" id="SSF54523">
    <property type="entry name" value="Pili subunits"/>
    <property type="match status" value="1"/>
</dbReference>
<organism evidence="7 8">
    <name type="scientific">Candidatus Adlerbacteria bacterium RIFCSPLOWO2_01_FULL_54_21b</name>
    <dbReference type="NCBI Taxonomy" id="1797245"/>
    <lineage>
        <taxon>Bacteria</taxon>
        <taxon>Candidatus Adleribacteriota</taxon>
    </lineage>
</organism>
<sequence>MQKVIKGFTLIELLVVIAIIGILAAIVLVSLGNARSKGADAGIQGNLDSIRTQAEVYAGNNGNVYASVALATTTSDATGAACTAASTNLFGGDSTIKQALLSAATNSGTGIVCAANANYWAVAVVLKSDTTKSWCVSSSGQAKQISATSPLTATNSCL</sequence>
<dbReference type="PROSITE" id="PS00409">
    <property type="entry name" value="PROKAR_NTER_METHYL"/>
    <property type="match status" value="1"/>
</dbReference>
<accession>A0A1F4XXF4</accession>
<dbReference type="Pfam" id="PF07963">
    <property type="entry name" value="N_methyl"/>
    <property type="match status" value="1"/>
</dbReference>
<dbReference type="GO" id="GO:0016020">
    <property type="term" value="C:membrane"/>
    <property type="evidence" value="ECO:0007669"/>
    <property type="project" value="UniProtKB-SubCell"/>
</dbReference>
<keyword evidence="5 6" id="KW-0472">Membrane</keyword>
<dbReference type="PRINTS" id="PR00813">
    <property type="entry name" value="BCTERIALGSPG"/>
</dbReference>
<evidence type="ECO:0000313" key="8">
    <source>
        <dbReference type="Proteomes" id="UP000178585"/>
    </source>
</evidence>
<evidence type="ECO:0000313" key="7">
    <source>
        <dbReference type="EMBL" id="OGC86304.1"/>
    </source>
</evidence>
<dbReference type="NCBIfam" id="TIGR02532">
    <property type="entry name" value="IV_pilin_GFxxxE"/>
    <property type="match status" value="1"/>
</dbReference>
<dbReference type="Proteomes" id="UP000178585">
    <property type="component" value="Unassembled WGS sequence"/>
</dbReference>
<keyword evidence="3 6" id="KW-0812">Transmembrane</keyword>
<comment type="caution">
    <text evidence="7">The sequence shown here is derived from an EMBL/GenBank/DDBJ whole genome shotgun (WGS) entry which is preliminary data.</text>
</comment>
<evidence type="ECO:0008006" key="9">
    <source>
        <dbReference type="Google" id="ProtNLM"/>
    </source>
</evidence>
<dbReference type="GO" id="GO:0015627">
    <property type="term" value="C:type II protein secretion system complex"/>
    <property type="evidence" value="ECO:0007669"/>
    <property type="project" value="InterPro"/>
</dbReference>
<keyword evidence="2" id="KW-0488">Methylation</keyword>
<protein>
    <recommendedName>
        <fullName evidence="9">Prepilin-type N-terminal cleavage/methylation domain-containing protein</fullName>
    </recommendedName>
</protein>
<dbReference type="Gene3D" id="3.30.700.10">
    <property type="entry name" value="Glycoprotein, Type 4 Pilin"/>
    <property type="match status" value="1"/>
</dbReference>
<dbReference type="InterPro" id="IPR012902">
    <property type="entry name" value="N_methyl_site"/>
</dbReference>
<dbReference type="GO" id="GO:0015628">
    <property type="term" value="P:protein secretion by the type II secretion system"/>
    <property type="evidence" value="ECO:0007669"/>
    <property type="project" value="InterPro"/>
</dbReference>
<dbReference type="EMBL" id="MEWZ01000026">
    <property type="protein sequence ID" value="OGC86304.1"/>
    <property type="molecule type" value="Genomic_DNA"/>
</dbReference>
<dbReference type="PANTHER" id="PTHR30093">
    <property type="entry name" value="GENERAL SECRETION PATHWAY PROTEIN G"/>
    <property type="match status" value="1"/>
</dbReference>
<comment type="subcellular location">
    <subcellularLocation>
        <location evidence="1">Membrane</location>
        <topology evidence="1">Single-pass membrane protein</topology>
    </subcellularLocation>
</comment>
<evidence type="ECO:0000256" key="4">
    <source>
        <dbReference type="ARBA" id="ARBA00022989"/>
    </source>
</evidence>
<dbReference type="STRING" id="1797245.A2949_00285"/>
<name>A0A1F4XXF4_9BACT</name>
<keyword evidence="4 6" id="KW-1133">Transmembrane helix</keyword>
<feature type="transmembrane region" description="Helical" evidence="6">
    <location>
        <begin position="7"/>
        <end position="31"/>
    </location>
</feature>
<gene>
    <name evidence="7" type="ORF">A2949_00285</name>
</gene>